<dbReference type="OrthoDB" id="10266265at2759"/>
<dbReference type="SUPFAM" id="SSF56815">
    <property type="entry name" value="Sec1/munc18-like (SM) proteins"/>
    <property type="match status" value="1"/>
</dbReference>
<name>A0A1J4JNJ1_9EUKA</name>
<dbReference type="Gene3D" id="3.40.50.2060">
    <property type="match status" value="1"/>
</dbReference>
<dbReference type="GO" id="GO:0016192">
    <property type="term" value="P:vesicle-mediated transport"/>
    <property type="evidence" value="ECO:0007669"/>
    <property type="project" value="InterPro"/>
</dbReference>
<dbReference type="Proteomes" id="UP000179807">
    <property type="component" value="Unassembled WGS sequence"/>
</dbReference>
<dbReference type="GeneID" id="94829124"/>
<dbReference type="InterPro" id="IPR036045">
    <property type="entry name" value="Sec1-like_sf"/>
</dbReference>
<dbReference type="Gene3D" id="3.40.50.1910">
    <property type="match status" value="1"/>
</dbReference>
<sequence length="540" mass="60835">MNILTSSYRYLEDILNENCGVKALITDAETLTTISLSMTRTELFSHSVIDTEELSEVCGRPVNTIVSALKCVCILRPSRENIELLSTEISSSPHFSRYSLYFTNTLFEPQIRQLARFDKFGLIDHVEEVFLDYYPLNHRLFSLNYPSIADLRVNQSADLLLTRITDGVFASLCSLQLRPVVRYDSNSPLCKLFAKSISDRISGSNYEAPGEQSLLLILDRMSDPLAALLHPWFYSGAIHDLFGLRNNLVTIPSKNEPIVFDERHDTFIQEYGCRFLADVGPAVAQKMADAKRLNESAKKQIQTPDQIADVVNAATKFQEQFSVIGNHVALVEAITAQVNSSSLIKIGEIEQAMATSDDFQGHFNEIMKLGQEITSRDEMLRLLMIYALRYENRANEQLNSLKEAFPSCEPLMDAIIKIAGNEKRGPDDVFGSRRKLTQLFTDIRALCVEQSQVLDQYKCLLASIIDRIKKGQLSVENYPYMGTKKSDSFRPRRVVVFYMGGTTYYEMRTAAQANDIDVIVGGTAVHNAASFIRSEVQPFT</sequence>
<dbReference type="PIRSF" id="PIRSF005715">
    <property type="entry name" value="VPS45_Sec1"/>
    <property type="match status" value="1"/>
</dbReference>
<comment type="caution">
    <text evidence="2">The sequence shown here is derived from an EMBL/GenBank/DDBJ whole genome shotgun (WGS) entry which is preliminary data.</text>
</comment>
<comment type="similarity">
    <text evidence="1">Belongs to the STXBP/unc-18/SEC1 family.</text>
</comment>
<dbReference type="InterPro" id="IPR027482">
    <property type="entry name" value="Sec1-like_dom2"/>
</dbReference>
<evidence type="ECO:0000313" key="3">
    <source>
        <dbReference type="Proteomes" id="UP000179807"/>
    </source>
</evidence>
<dbReference type="Gene3D" id="1.25.40.60">
    <property type="match status" value="1"/>
</dbReference>
<organism evidence="2 3">
    <name type="scientific">Tritrichomonas foetus</name>
    <dbReference type="NCBI Taxonomy" id="1144522"/>
    <lineage>
        <taxon>Eukaryota</taxon>
        <taxon>Metamonada</taxon>
        <taxon>Parabasalia</taxon>
        <taxon>Tritrichomonadida</taxon>
        <taxon>Tritrichomonadidae</taxon>
        <taxon>Tritrichomonas</taxon>
    </lineage>
</organism>
<dbReference type="PANTHER" id="PTHR11679">
    <property type="entry name" value="VESICLE PROTEIN SORTING-ASSOCIATED"/>
    <property type="match status" value="1"/>
</dbReference>
<reference evidence="2" key="1">
    <citation type="submission" date="2016-10" db="EMBL/GenBank/DDBJ databases">
        <authorList>
            <person name="Benchimol M."/>
            <person name="Almeida L.G."/>
            <person name="Vasconcelos A.T."/>
            <person name="Perreira-Neves A."/>
            <person name="Rosa I.A."/>
            <person name="Tasca T."/>
            <person name="Bogo M.R."/>
            <person name="de Souza W."/>
        </authorList>
    </citation>
    <scope>NUCLEOTIDE SEQUENCE [LARGE SCALE GENOMIC DNA]</scope>
    <source>
        <strain evidence="2">K</strain>
    </source>
</reference>
<evidence type="ECO:0000256" key="1">
    <source>
        <dbReference type="ARBA" id="ARBA00009884"/>
    </source>
</evidence>
<dbReference type="RefSeq" id="XP_068352212.1">
    <property type="nucleotide sequence ID" value="XM_068494420.1"/>
</dbReference>
<dbReference type="InterPro" id="IPR043127">
    <property type="entry name" value="Sec-1-like_dom3a"/>
</dbReference>
<dbReference type="InterPro" id="IPR043154">
    <property type="entry name" value="Sec-1-like_dom1"/>
</dbReference>
<dbReference type="EMBL" id="MLAK01001026">
    <property type="protein sequence ID" value="OHS99075.1"/>
    <property type="molecule type" value="Genomic_DNA"/>
</dbReference>
<evidence type="ECO:0000313" key="2">
    <source>
        <dbReference type="EMBL" id="OHS99075.1"/>
    </source>
</evidence>
<protein>
    <submittedName>
        <fullName evidence="2">Vacuolar protein sorting-associated protein 45</fullName>
    </submittedName>
</protein>
<gene>
    <name evidence="2" type="primary">vps45</name>
    <name evidence="2" type="ORF">TRFO_08651</name>
</gene>
<dbReference type="VEuPathDB" id="TrichDB:TRFO_08651"/>
<dbReference type="AlphaFoldDB" id="A0A1J4JNJ1"/>
<accession>A0A1J4JNJ1</accession>
<dbReference type="Gene3D" id="3.90.830.10">
    <property type="entry name" value="Syntaxin Binding Protein 1, Chain A, domain 2"/>
    <property type="match status" value="1"/>
</dbReference>
<dbReference type="InterPro" id="IPR001619">
    <property type="entry name" value="Sec1-like"/>
</dbReference>
<dbReference type="Pfam" id="PF00995">
    <property type="entry name" value="Sec1"/>
    <property type="match status" value="1"/>
</dbReference>
<proteinExistence type="inferred from homology"/>
<keyword evidence="3" id="KW-1185">Reference proteome</keyword>